<feature type="region of interest" description="Disordered" evidence="1">
    <location>
        <begin position="36"/>
        <end position="62"/>
    </location>
</feature>
<evidence type="ECO:0000256" key="1">
    <source>
        <dbReference type="SAM" id="MobiDB-lite"/>
    </source>
</evidence>
<sequence>MRLDDLPGGDVAAAQPGGEVEGVELMERVGHEDLGRFQSGEYRGRGTRGPLRGCPIRSGGTA</sequence>
<comment type="caution">
    <text evidence="2">The sequence shown here is derived from an EMBL/GenBank/DDBJ whole genome shotgun (WGS) entry which is preliminary data.</text>
</comment>
<protein>
    <submittedName>
        <fullName evidence="2">Uncharacterized protein</fullName>
    </submittedName>
</protein>
<evidence type="ECO:0000313" key="3">
    <source>
        <dbReference type="Proteomes" id="UP000435837"/>
    </source>
</evidence>
<dbReference type="Proteomes" id="UP000435837">
    <property type="component" value="Unassembled WGS sequence"/>
</dbReference>
<dbReference type="AlphaFoldDB" id="A0A640S6F2"/>
<proteinExistence type="predicted"/>
<reference evidence="2 3" key="1">
    <citation type="submission" date="2019-12" db="EMBL/GenBank/DDBJ databases">
        <title>Whole genome shotgun sequence of Streptomyces caniferus NBRC 15389.</title>
        <authorList>
            <person name="Ichikawa N."/>
            <person name="Kimura A."/>
            <person name="Kitahashi Y."/>
            <person name="Komaki H."/>
            <person name="Tamura T."/>
        </authorList>
    </citation>
    <scope>NUCLEOTIDE SEQUENCE [LARGE SCALE GENOMIC DNA]</scope>
    <source>
        <strain evidence="2 3">NBRC 15389</strain>
    </source>
</reference>
<organism evidence="2 3">
    <name type="scientific">Streptomyces caniferus</name>
    <dbReference type="NCBI Taxonomy" id="285557"/>
    <lineage>
        <taxon>Bacteria</taxon>
        <taxon>Bacillati</taxon>
        <taxon>Actinomycetota</taxon>
        <taxon>Actinomycetes</taxon>
        <taxon>Kitasatosporales</taxon>
        <taxon>Streptomycetaceae</taxon>
        <taxon>Streptomyces</taxon>
    </lineage>
</organism>
<gene>
    <name evidence="2" type="ORF">Scani_30380</name>
</gene>
<name>A0A640S6F2_9ACTN</name>
<accession>A0A640S6F2</accession>
<dbReference type="EMBL" id="BLIN01000003">
    <property type="protein sequence ID" value="GFE06770.1"/>
    <property type="molecule type" value="Genomic_DNA"/>
</dbReference>
<evidence type="ECO:0000313" key="2">
    <source>
        <dbReference type="EMBL" id="GFE06770.1"/>
    </source>
</evidence>